<evidence type="ECO:0000313" key="1">
    <source>
        <dbReference type="EMBL" id="KAH3817795.1"/>
    </source>
</evidence>
<dbReference type="EMBL" id="JAIWYP010000005">
    <property type="protein sequence ID" value="KAH3817795.1"/>
    <property type="molecule type" value="Genomic_DNA"/>
</dbReference>
<organism evidence="1 2">
    <name type="scientific">Dreissena polymorpha</name>
    <name type="common">Zebra mussel</name>
    <name type="synonym">Mytilus polymorpha</name>
    <dbReference type="NCBI Taxonomy" id="45954"/>
    <lineage>
        <taxon>Eukaryota</taxon>
        <taxon>Metazoa</taxon>
        <taxon>Spiralia</taxon>
        <taxon>Lophotrochozoa</taxon>
        <taxon>Mollusca</taxon>
        <taxon>Bivalvia</taxon>
        <taxon>Autobranchia</taxon>
        <taxon>Heteroconchia</taxon>
        <taxon>Euheterodonta</taxon>
        <taxon>Imparidentia</taxon>
        <taxon>Neoheterodontei</taxon>
        <taxon>Myida</taxon>
        <taxon>Dreissenoidea</taxon>
        <taxon>Dreissenidae</taxon>
        <taxon>Dreissena</taxon>
    </lineage>
</organism>
<accession>A0A9D4GIN4</accession>
<dbReference type="InterPro" id="IPR035983">
    <property type="entry name" value="Hect_E3_ubiquitin_ligase"/>
</dbReference>
<evidence type="ECO:0000313" key="2">
    <source>
        <dbReference type="Proteomes" id="UP000828390"/>
    </source>
</evidence>
<dbReference type="SUPFAM" id="SSF56204">
    <property type="entry name" value="Hect, E3 ligase catalytic domain"/>
    <property type="match status" value="1"/>
</dbReference>
<reference evidence="1" key="1">
    <citation type="journal article" date="2019" name="bioRxiv">
        <title>The Genome of the Zebra Mussel, Dreissena polymorpha: A Resource for Invasive Species Research.</title>
        <authorList>
            <person name="McCartney M.A."/>
            <person name="Auch B."/>
            <person name="Kono T."/>
            <person name="Mallez S."/>
            <person name="Zhang Y."/>
            <person name="Obille A."/>
            <person name="Becker A."/>
            <person name="Abrahante J.E."/>
            <person name="Garbe J."/>
            <person name="Badalamenti J.P."/>
            <person name="Herman A."/>
            <person name="Mangelson H."/>
            <person name="Liachko I."/>
            <person name="Sullivan S."/>
            <person name="Sone E.D."/>
            <person name="Koren S."/>
            <person name="Silverstein K.A.T."/>
            <person name="Beckman K.B."/>
            <person name="Gohl D.M."/>
        </authorList>
    </citation>
    <scope>NUCLEOTIDE SEQUENCE</scope>
    <source>
        <strain evidence="1">Duluth1</strain>
        <tissue evidence="1">Whole animal</tissue>
    </source>
</reference>
<dbReference type="GO" id="GO:0004842">
    <property type="term" value="F:ubiquitin-protein transferase activity"/>
    <property type="evidence" value="ECO:0007669"/>
    <property type="project" value="InterPro"/>
</dbReference>
<comment type="caution">
    <text evidence="1">The sequence shown here is derived from an EMBL/GenBank/DDBJ whole genome shotgun (WGS) entry which is preliminary data.</text>
</comment>
<dbReference type="Proteomes" id="UP000828390">
    <property type="component" value="Unassembled WGS sequence"/>
</dbReference>
<protein>
    <submittedName>
        <fullName evidence="1">Uncharacterized protein</fullName>
    </submittedName>
</protein>
<gene>
    <name evidence="1" type="ORF">DPMN_119350</name>
</gene>
<reference evidence="1" key="2">
    <citation type="submission" date="2020-11" db="EMBL/GenBank/DDBJ databases">
        <authorList>
            <person name="McCartney M.A."/>
            <person name="Auch B."/>
            <person name="Kono T."/>
            <person name="Mallez S."/>
            <person name="Becker A."/>
            <person name="Gohl D.M."/>
            <person name="Silverstein K.A.T."/>
            <person name="Koren S."/>
            <person name="Bechman K.B."/>
            <person name="Herman A."/>
            <person name="Abrahante J.E."/>
            <person name="Garbe J."/>
        </authorList>
    </citation>
    <scope>NUCLEOTIDE SEQUENCE</scope>
    <source>
        <strain evidence="1">Duluth1</strain>
        <tissue evidence="1">Whole animal</tissue>
    </source>
</reference>
<dbReference type="AlphaFoldDB" id="A0A9D4GIN4"/>
<keyword evidence="2" id="KW-1185">Reference proteome</keyword>
<proteinExistence type="predicted"/>
<name>A0A9D4GIN4_DREPO</name>
<sequence length="97" mass="11193">MRTLVSVTNLVGCTCHLILQCAADFGGSRKEFFSLVLQCVKEEYFEPVREWSDDYEAVGRILALSTLQNRRLPRIMSAELVEKVFNQVLPVDKYIYM</sequence>